<sequence length="348" mass="37204">MSSYMLQRERGSRAPCYSMARCRVPARNRLHRWVLLFFSVFVLWFAAQSMLVLGHAEEEFIPQRAVNQPELVQDSRALAATAAAPLQAMRLEAGTPAPTTGIPYSALSPSVLSTAQQAALCAELCPNAVTTCAIKFIYGTGTTCCCSGAFFVRGSIGHLCSDQSIPKLVPESLLNQVITAANASSTGVEDKPPGAITKANASALHLAGRSGLDRINQVRAAQRREPIIWSQAVYESVSFWLSYLDTTHLFITQNLGKPAKPFPPGALFLAEVVLAQRLPENVTAEEAGIACGNALLNGNISAEITLANYEFGAVGTMPRSSGPEWLCSISLGNMFRYGGTSFPNATGS</sequence>
<gene>
    <name evidence="1" type="ORF">CYME_CMK230C</name>
</gene>
<dbReference type="KEGG" id="cme:CYME_CMK230C"/>
<evidence type="ECO:0000313" key="2">
    <source>
        <dbReference type="Proteomes" id="UP000007014"/>
    </source>
</evidence>
<organism evidence="1 2">
    <name type="scientific">Cyanidioschyzon merolae (strain NIES-3377 / 10D)</name>
    <name type="common">Unicellular red alga</name>
    <dbReference type="NCBI Taxonomy" id="280699"/>
    <lineage>
        <taxon>Eukaryota</taxon>
        <taxon>Rhodophyta</taxon>
        <taxon>Bangiophyceae</taxon>
        <taxon>Cyanidiales</taxon>
        <taxon>Cyanidiaceae</taxon>
        <taxon>Cyanidioschyzon</taxon>
    </lineage>
</organism>
<accession>M1V5F6</accession>
<name>M1V5F6_CYAM1</name>
<dbReference type="Gramene" id="CMK230CT">
    <property type="protein sequence ID" value="CMK230CT"/>
    <property type="gene ID" value="CMK230C"/>
</dbReference>
<reference evidence="1 2" key="1">
    <citation type="journal article" date="2004" name="Nature">
        <title>Genome sequence of the ultrasmall unicellular red alga Cyanidioschyzon merolae 10D.</title>
        <authorList>
            <person name="Matsuzaki M."/>
            <person name="Misumi O."/>
            <person name="Shin-i T."/>
            <person name="Maruyama S."/>
            <person name="Takahara M."/>
            <person name="Miyagishima S."/>
            <person name="Mori T."/>
            <person name="Nishida K."/>
            <person name="Yagisawa F."/>
            <person name="Nishida K."/>
            <person name="Yoshida Y."/>
            <person name="Nishimura Y."/>
            <person name="Nakao S."/>
            <person name="Kobayashi T."/>
            <person name="Momoyama Y."/>
            <person name="Higashiyama T."/>
            <person name="Minoda A."/>
            <person name="Sano M."/>
            <person name="Nomoto H."/>
            <person name="Oishi K."/>
            <person name="Hayashi H."/>
            <person name="Ohta F."/>
            <person name="Nishizaka S."/>
            <person name="Haga S."/>
            <person name="Miura S."/>
            <person name="Morishita T."/>
            <person name="Kabeya Y."/>
            <person name="Terasawa K."/>
            <person name="Suzuki Y."/>
            <person name="Ishii Y."/>
            <person name="Asakawa S."/>
            <person name="Takano H."/>
            <person name="Ohta N."/>
            <person name="Kuroiwa H."/>
            <person name="Tanaka K."/>
            <person name="Shimizu N."/>
            <person name="Sugano S."/>
            <person name="Sato N."/>
            <person name="Nozaki H."/>
            <person name="Ogasawara N."/>
            <person name="Kohara Y."/>
            <person name="Kuroiwa T."/>
        </authorList>
    </citation>
    <scope>NUCLEOTIDE SEQUENCE [LARGE SCALE GENOMIC DNA]</scope>
    <source>
        <strain evidence="1 2">10D</strain>
    </source>
</reference>
<reference evidence="1 2" key="2">
    <citation type="journal article" date="2007" name="BMC Biol.">
        <title>A 100%-complete sequence reveals unusually simple genomic features in the hot-spring red alga Cyanidioschyzon merolae.</title>
        <authorList>
            <person name="Nozaki H."/>
            <person name="Takano H."/>
            <person name="Misumi O."/>
            <person name="Terasawa K."/>
            <person name="Matsuzaki M."/>
            <person name="Maruyama S."/>
            <person name="Nishida K."/>
            <person name="Yagisawa F."/>
            <person name="Yoshida Y."/>
            <person name="Fujiwara T."/>
            <person name="Takio S."/>
            <person name="Tamura K."/>
            <person name="Chung S.J."/>
            <person name="Nakamura S."/>
            <person name="Kuroiwa H."/>
            <person name="Tanaka K."/>
            <person name="Sato N."/>
            <person name="Kuroiwa T."/>
        </authorList>
    </citation>
    <scope>NUCLEOTIDE SEQUENCE [LARGE SCALE GENOMIC DNA]</scope>
    <source>
        <strain evidence="1 2">10D</strain>
    </source>
</reference>
<dbReference type="AlphaFoldDB" id="M1V5F6"/>
<dbReference type="GeneID" id="16994243"/>
<protein>
    <submittedName>
        <fullName evidence="1">Uncharacterized protein</fullName>
    </submittedName>
</protein>
<dbReference type="OrthoDB" id="10377585at2759"/>
<dbReference type="Proteomes" id="UP000007014">
    <property type="component" value="Chromosome 11"/>
</dbReference>
<keyword evidence="2" id="KW-1185">Reference proteome</keyword>
<dbReference type="EMBL" id="AP006493">
    <property type="protein sequence ID" value="BAM80585.1"/>
    <property type="molecule type" value="Genomic_DNA"/>
</dbReference>
<proteinExistence type="predicted"/>
<evidence type="ECO:0000313" key="1">
    <source>
        <dbReference type="EMBL" id="BAM80585.1"/>
    </source>
</evidence>
<dbReference type="HOGENOM" id="CLU_797790_0_0_1"/>
<dbReference type="RefSeq" id="XP_005536621.1">
    <property type="nucleotide sequence ID" value="XM_005536564.1"/>
</dbReference>